<name>A0AAI8ET94_XANAC</name>
<dbReference type="KEGG" id="xac:XAC3809"/>
<proteinExistence type="predicted"/>
<evidence type="ECO:0008006" key="4">
    <source>
        <dbReference type="Google" id="ProtNLM"/>
    </source>
</evidence>
<sequence length="357" mass="38000">MARPAPWRSRPRSATHAAGRSCATECGRQTTAQSSGERGRSIGSSVPCRLFRAVALVGLPGDCPPLRQQAAAIWRVVAPTLHTVQPLPLCDGRTDAHTAAMRIVLTVLLLAAALPASAATAASKPDPNVRVYRCVSSTGTVALQDAPCSSGRQQVLDLQRPQDPPPRPARVEPAPVVAAPTHEVRIVTVQPPQPMYECTTEDGNRYTSDSPEGNPRWVPTWGPAYVGNTIAPPVGGGGGIQRPPISVNPRPAISVQGGSGRGSIRGNASFGVDSYQGGYQGGYNGGRYGGTVIVPYGNVQIRDECHALPAQEVCARLADRRWELIRRYNSALQSEREDLSREQRGIEARQQRDCGGA</sequence>
<reference evidence="2 3" key="1">
    <citation type="journal article" date="2002" name="Nature">
        <title>Comparison of the genomes of two Xanthomonas pathogens with differing host specificities.</title>
        <authorList>
            <person name="da Silva A.C."/>
            <person name="Ferro J.A."/>
            <person name="Reinach F.C."/>
            <person name="Farah C.S."/>
            <person name="Furlan L.R."/>
            <person name="Quaggio R.B."/>
            <person name="Monteiro-Vitorello C.B."/>
            <person name="Van Sluys M.A."/>
            <person name="Almeida N.F."/>
            <person name="Alves L.M."/>
            <person name="do Amaral A.M."/>
            <person name="Bertolini M.C."/>
            <person name="Camargo L.E."/>
            <person name="Camarotte G."/>
            <person name="Cannavan F."/>
            <person name="Cardozo J."/>
            <person name="Chambergo F."/>
            <person name="Ciapina L.P."/>
            <person name="Cicarelli R.M."/>
            <person name="Coutinho L.L."/>
            <person name="Cursino-Santos J.R."/>
            <person name="El-Dorry H."/>
            <person name="Faria J.B."/>
            <person name="Ferreira A.J."/>
            <person name="Ferreira R.C."/>
            <person name="Ferro M.I."/>
            <person name="Formighieri E.F."/>
            <person name="Franco M.C."/>
            <person name="Greggio C.C."/>
            <person name="Gruber A."/>
            <person name="Katsuyama A.M."/>
            <person name="Kishi L.T."/>
            <person name="Leite R.P."/>
            <person name="Lemos E.G."/>
            <person name="Lemos M.V."/>
            <person name="Locali E.C."/>
            <person name="Machado M.A."/>
            <person name="Madeira A.M."/>
            <person name="Martinez-Rossi N.M."/>
            <person name="Martins E.C."/>
            <person name="Meidanis J."/>
            <person name="Menck C.F."/>
            <person name="Miyaki C.Y."/>
            <person name="Moon D.H."/>
            <person name="Moreira L.M."/>
            <person name="Novo M.T."/>
            <person name="Okura V.K."/>
            <person name="Oliveira M.C."/>
            <person name="Oliveira V.R."/>
            <person name="Pereira H.A."/>
            <person name="Rossi A."/>
            <person name="Sena J.A."/>
            <person name="Silva C."/>
            <person name="de Souza R.F."/>
            <person name="Spinola L.A."/>
            <person name="Takita M.A."/>
            <person name="Tamura R.E."/>
            <person name="Teixeira E.C."/>
            <person name="Tezza R.I."/>
            <person name="Trindade dos Santos M."/>
            <person name="Truffi D."/>
            <person name="Tsai S.M."/>
            <person name="White F.F."/>
            <person name="Setubal J.C."/>
            <person name="Kitajima J.P."/>
        </authorList>
    </citation>
    <scope>NUCLEOTIDE SEQUENCE [LARGE SCALE GENOMIC DNA]</scope>
    <source>
        <strain evidence="2 3">306</strain>
    </source>
</reference>
<protein>
    <recommendedName>
        <fullName evidence="4">DUF4124 domain-containing protein</fullName>
    </recommendedName>
</protein>
<feature type="compositionally biased region" description="Low complexity" evidence="1">
    <location>
        <begin position="1"/>
        <end position="14"/>
    </location>
</feature>
<evidence type="ECO:0000313" key="3">
    <source>
        <dbReference type="Proteomes" id="UP000000576"/>
    </source>
</evidence>
<accession>A0AAI8ET94</accession>
<feature type="compositionally biased region" description="Basic and acidic residues" evidence="1">
    <location>
        <begin position="334"/>
        <end position="357"/>
    </location>
</feature>
<organism evidence="2 3">
    <name type="scientific">Xanthomonas axonopodis pv. citri (strain 306)</name>
    <dbReference type="NCBI Taxonomy" id="190486"/>
    <lineage>
        <taxon>Bacteria</taxon>
        <taxon>Pseudomonadati</taxon>
        <taxon>Pseudomonadota</taxon>
        <taxon>Gammaproteobacteria</taxon>
        <taxon>Lysobacterales</taxon>
        <taxon>Lysobacteraceae</taxon>
        <taxon>Xanthomonas</taxon>
    </lineage>
</organism>
<dbReference type="AlphaFoldDB" id="A0AAI8ET94"/>
<feature type="region of interest" description="Disordered" evidence="1">
    <location>
        <begin position="1"/>
        <end position="43"/>
    </location>
</feature>
<dbReference type="Proteomes" id="UP000000576">
    <property type="component" value="Chromosome"/>
</dbReference>
<gene>
    <name evidence="2" type="ordered locus">XAC3809</name>
</gene>
<evidence type="ECO:0000313" key="2">
    <source>
        <dbReference type="EMBL" id="AAM38651.1"/>
    </source>
</evidence>
<dbReference type="EMBL" id="AE008923">
    <property type="protein sequence ID" value="AAM38651.1"/>
    <property type="molecule type" value="Genomic_DNA"/>
</dbReference>
<feature type="region of interest" description="Disordered" evidence="1">
    <location>
        <begin position="333"/>
        <end position="357"/>
    </location>
</feature>
<evidence type="ECO:0000256" key="1">
    <source>
        <dbReference type="SAM" id="MobiDB-lite"/>
    </source>
</evidence>